<name>A0ABS3NNE1_9GAMM</name>
<evidence type="ECO:0000313" key="11">
    <source>
        <dbReference type="Proteomes" id="UP000664554"/>
    </source>
</evidence>
<dbReference type="InterPro" id="IPR036365">
    <property type="entry name" value="PGBD-like_sf"/>
</dbReference>
<evidence type="ECO:0000256" key="1">
    <source>
        <dbReference type="ARBA" id="ARBA00004752"/>
    </source>
</evidence>
<gene>
    <name evidence="10" type="ORF">J3492_06790</name>
</gene>
<evidence type="ECO:0000256" key="7">
    <source>
        <dbReference type="PROSITE-ProRule" id="PRU01373"/>
    </source>
</evidence>
<keyword evidence="6 7" id="KW-0961">Cell wall biogenesis/degradation</keyword>
<dbReference type="Pfam" id="PF01471">
    <property type="entry name" value="PG_binding_1"/>
    <property type="match status" value="1"/>
</dbReference>
<dbReference type="CDD" id="cd16913">
    <property type="entry name" value="YkuD_like"/>
    <property type="match status" value="1"/>
</dbReference>
<dbReference type="InterPro" id="IPR036366">
    <property type="entry name" value="PGBDSf"/>
</dbReference>
<dbReference type="Proteomes" id="UP000664554">
    <property type="component" value="Unassembled WGS sequence"/>
</dbReference>
<comment type="caution">
    <text evidence="10">The sequence shown here is derived from an EMBL/GenBank/DDBJ whole genome shotgun (WGS) entry which is preliminary data.</text>
</comment>
<comment type="similarity">
    <text evidence="2">Belongs to the YkuD family.</text>
</comment>
<accession>A0ABS3NNE1</accession>
<feature type="signal peptide" evidence="8">
    <location>
        <begin position="1"/>
        <end position="27"/>
    </location>
</feature>
<dbReference type="InterPro" id="IPR038063">
    <property type="entry name" value="Transpep_catalytic_dom"/>
</dbReference>
<evidence type="ECO:0000313" key="10">
    <source>
        <dbReference type="EMBL" id="MBO1530920.1"/>
    </source>
</evidence>
<protein>
    <submittedName>
        <fullName evidence="10">Murein L,D-transpeptidase</fullName>
    </submittedName>
</protein>
<evidence type="ECO:0000256" key="2">
    <source>
        <dbReference type="ARBA" id="ARBA00005992"/>
    </source>
</evidence>
<dbReference type="PANTHER" id="PTHR30582:SF30">
    <property type="entry name" value="BLR4375 PROTEIN"/>
    <property type="match status" value="1"/>
</dbReference>
<keyword evidence="3" id="KW-0808">Transferase</keyword>
<evidence type="ECO:0000259" key="9">
    <source>
        <dbReference type="PROSITE" id="PS52029"/>
    </source>
</evidence>
<dbReference type="Gene3D" id="1.10.101.10">
    <property type="entry name" value="PGBD-like superfamily/PGBD"/>
    <property type="match status" value="1"/>
</dbReference>
<keyword evidence="11" id="KW-1185">Reference proteome</keyword>
<comment type="pathway">
    <text evidence="1 7">Cell wall biogenesis; peptidoglycan biosynthesis.</text>
</comment>
<feature type="active site" description="Proton donor/acceptor" evidence="7">
    <location>
        <position position="334"/>
    </location>
</feature>
<evidence type="ECO:0000256" key="6">
    <source>
        <dbReference type="ARBA" id="ARBA00023316"/>
    </source>
</evidence>
<keyword evidence="4 7" id="KW-0133">Cell shape</keyword>
<evidence type="ECO:0000256" key="8">
    <source>
        <dbReference type="SAM" id="SignalP"/>
    </source>
</evidence>
<organism evidence="10 11">
    <name type="scientific">Psychrobacter coccoides</name>
    <dbReference type="NCBI Taxonomy" id="2818440"/>
    <lineage>
        <taxon>Bacteria</taxon>
        <taxon>Pseudomonadati</taxon>
        <taxon>Pseudomonadota</taxon>
        <taxon>Gammaproteobacteria</taxon>
        <taxon>Moraxellales</taxon>
        <taxon>Moraxellaceae</taxon>
        <taxon>Psychrobacter</taxon>
    </lineage>
</organism>
<dbReference type="PROSITE" id="PS52029">
    <property type="entry name" value="LD_TPASE"/>
    <property type="match status" value="1"/>
</dbReference>
<dbReference type="SUPFAM" id="SSF47090">
    <property type="entry name" value="PGBD-like"/>
    <property type="match status" value="1"/>
</dbReference>
<dbReference type="Pfam" id="PF03734">
    <property type="entry name" value="YkuD"/>
    <property type="match status" value="1"/>
</dbReference>
<feature type="domain" description="L,D-TPase catalytic" evidence="9">
    <location>
        <begin position="248"/>
        <end position="374"/>
    </location>
</feature>
<dbReference type="PANTHER" id="PTHR30582">
    <property type="entry name" value="L,D-TRANSPEPTIDASE"/>
    <property type="match status" value="1"/>
</dbReference>
<proteinExistence type="inferred from homology"/>
<dbReference type="Gene3D" id="2.40.440.10">
    <property type="entry name" value="L,D-transpeptidase catalytic domain-like"/>
    <property type="match status" value="1"/>
</dbReference>
<keyword evidence="8" id="KW-0732">Signal</keyword>
<dbReference type="SUPFAM" id="SSF141523">
    <property type="entry name" value="L,D-transpeptidase catalytic domain-like"/>
    <property type="match status" value="1"/>
</dbReference>
<dbReference type="InterPro" id="IPR050979">
    <property type="entry name" value="LD-transpeptidase"/>
</dbReference>
<evidence type="ECO:0000256" key="4">
    <source>
        <dbReference type="ARBA" id="ARBA00022960"/>
    </source>
</evidence>
<dbReference type="RefSeq" id="WP_207991054.1">
    <property type="nucleotide sequence ID" value="NZ_JAGBKM010000010.1"/>
</dbReference>
<feature type="active site" description="Nucleophile" evidence="7">
    <location>
        <position position="350"/>
    </location>
</feature>
<dbReference type="EMBL" id="JAGBKM010000010">
    <property type="protein sequence ID" value="MBO1530920.1"/>
    <property type="molecule type" value="Genomic_DNA"/>
</dbReference>
<feature type="chain" id="PRO_5045954357" evidence="8">
    <location>
        <begin position="28"/>
        <end position="374"/>
    </location>
</feature>
<sequence>MSRLTKLSRAVATISVSAILLIHPSVAATSDYSNSKESSGDIIPVTNSSAASGISQQITQDSQTASSLNNLLPTIEYTTTNLADVAKKVNDISWSEGEDIDRNIGTKLQALLNWHHHGVGAVDGYWGKNTRKAMQAFQKANDLTVTEQLNSETWRALTDNKELMDQPVLVNYTLADADVNIKTTTIPAGAEAKSKLEGMYYESVLEALAEKFHMSKKYLKALNPNATFRAGDTIVVYNPGNPNIKRVSRVVADKSTETLYAYDDNGDLVASYPTTVGSTATPSPSGTHTVEVKVHEPNYTYTHADDSQTIIPPGPNNPVGKVWIGLSKPSYGIHGSPDPERISRQASEGCVRLTNWDALALLGTIQDDATVEIK</sequence>
<dbReference type="InterPro" id="IPR002477">
    <property type="entry name" value="Peptidoglycan-bd-like"/>
</dbReference>
<evidence type="ECO:0000256" key="5">
    <source>
        <dbReference type="ARBA" id="ARBA00022984"/>
    </source>
</evidence>
<keyword evidence="5 7" id="KW-0573">Peptidoglycan synthesis</keyword>
<evidence type="ECO:0000256" key="3">
    <source>
        <dbReference type="ARBA" id="ARBA00022679"/>
    </source>
</evidence>
<dbReference type="InterPro" id="IPR005490">
    <property type="entry name" value="LD_TPept_cat_dom"/>
</dbReference>
<reference evidence="10 11" key="1">
    <citation type="submission" date="2021-03" db="EMBL/GenBank/DDBJ databases">
        <authorList>
            <person name="Shang D.-D."/>
            <person name="Du Z.-J."/>
            <person name="Chen G.-J."/>
        </authorList>
    </citation>
    <scope>NUCLEOTIDE SEQUENCE [LARGE SCALE GENOMIC DNA]</scope>
    <source>
        <strain evidence="10 11">F1192</strain>
    </source>
</reference>